<organism evidence="1 2">
    <name type="scientific">Elysia crispata</name>
    <name type="common">lettuce slug</name>
    <dbReference type="NCBI Taxonomy" id="231223"/>
    <lineage>
        <taxon>Eukaryota</taxon>
        <taxon>Metazoa</taxon>
        <taxon>Spiralia</taxon>
        <taxon>Lophotrochozoa</taxon>
        <taxon>Mollusca</taxon>
        <taxon>Gastropoda</taxon>
        <taxon>Heterobranchia</taxon>
        <taxon>Euthyneura</taxon>
        <taxon>Panpulmonata</taxon>
        <taxon>Sacoglossa</taxon>
        <taxon>Placobranchoidea</taxon>
        <taxon>Plakobranchidae</taxon>
        <taxon>Elysia</taxon>
    </lineage>
</organism>
<evidence type="ECO:0000313" key="2">
    <source>
        <dbReference type="Proteomes" id="UP001283361"/>
    </source>
</evidence>
<dbReference type="AlphaFoldDB" id="A0AAE0Y945"/>
<protein>
    <submittedName>
        <fullName evidence="1">Uncharacterized protein</fullName>
    </submittedName>
</protein>
<sequence length="200" mass="21874">MRGWGRNGGENTSSLNSATVIAGEKRSWGEGLGSKHFSVKLTQQINNCPATVTTGQAWSSMGPWPSLDQLVLRAQSATMEYDSKNRPDKKGSHLNSLWPYWNRAKNTHYVRATVYRLSFSASPDSSDERVWADSHLVAGFSSRLTAQNVGSTVLTFDLPAKLASVIQSRLLHGSARLQLTPSSWAVKGLEAQHTETSLSV</sequence>
<reference evidence="1" key="1">
    <citation type="journal article" date="2023" name="G3 (Bethesda)">
        <title>A reference genome for the long-term kleptoplast-retaining sea slug Elysia crispata morphotype clarki.</title>
        <authorList>
            <person name="Eastman K.E."/>
            <person name="Pendleton A.L."/>
            <person name="Shaikh M.A."/>
            <person name="Suttiyut T."/>
            <person name="Ogas R."/>
            <person name="Tomko P."/>
            <person name="Gavelis G."/>
            <person name="Widhalm J.R."/>
            <person name="Wisecaver J.H."/>
        </authorList>
    </citation>
    <scope>NUCLEOTIDE SEQUENCE</scope>
    <source>
        <strain evidence="1">ECLA1</strain>
    </source>
</reference>
<comment type="caution">
    <text evidence="1">The sequence shown here is derived from an EMBL/GenBank/DDBJ whole genome shotgun (WGS) entry which is preliminary data.</text>
</comment>
<dbReference type="EMBL" id="JAWDGP010006651">
    <property type="protein sequence ID" value="KAK3737430.1"/>
    <property type="molecule type" value="Genomic_DNA"/>
</dbReference>
<keyword evidence="2" id="KW-1185">Reference proteome</keyword>
<evidence type="ECO:0000313" key="1">
    <source>
        <dbReference type="EMBL" id="KAK3737430.1"/>
    </source>
</evidence>
<proteinExistence type="predicted"/>
<gene>
    <name evidence="1" type="ORF">RRG08_010627</name>
</gene>
<accession>A0AAE0Y945</accession>
<name>A0AAE0Y945_9GAST</name>
<dbReference type="Proteomes" id="UP001283361">
    <property type="component" value="Unassembled WGS sequence"/>
</dbReference>